<evidence type="ECO:0000313" key="2">
    <source>
        <dbReference type="Proteomes" id="UP000020561"/>
    </source>
</evidence>
<dbReference type="EMBL" id="JAOA01000013">
    <property type="protein sequence ID" value="EUA09703.1"/>
    <property type="molecule type" value="Genomic_DNA"/>
</dbReference>
<dbReference type="Proteomes" id="UP000020561">
    <property type="component" value="Unassembled WGS sequence"/>
</dbReference>
<sequence length="46" mass="5305">MLKDYLDVVGRSRHQPNCDQMHQVLEWASGDCPVSACWQTVCVIER</sequence>
<accession>X7YT76</accession>
<reference evidence="1 2" key="1">
    <citation type="submission" date="2013-12" db="EMBL/GenBank/DDBJ databases">
        <authorList>
            <person name="Brown-Elliot B."/>
            <person name="Wallace R."/>
            <person name="Lenaerts A."/>
            <person name="Ordway D."/>
            <person name="DeGroote M.A."/>
            <person name="Parker T."/>
            <person name="Sizemore C."/>
            <person name="Tallon L.J."/>
            <person name="Sadzewicz L.K."/>
            <person name="Sengamalay N."/>
            <person name="Fraser C.M."/>
            <person name="Hine E."/>
            <person name="Shefchek K.A."/>
            <person name="Das S.P."/>
            <person name="Tettelin H."/>
        </authorList>
    </citation>
    <scope>NUCLEOTIDE SEQUENCE [LARGE SCALE GENOMIC DNA]</scope>
    <source>
        <strain evidence="1 2">662</strain>
    </source>
</reference>
<evidence type="ECO:0000313" key="1">
    <source>
        <dbReference type="EMBL" id="EUA09703.1"/>
    </source>
</evidence>
<comment type="caution">
    <text evidence="1">The sequence shown here is derived from an EMBL/GenBank/DDBJ whole genome shotgun (WGS) entry which is preliminary data.</text>
</comment>
<protein>
    <submittedName>
        <fullName evidence="1">Uncharacterized protein</fullName>
    </submittedName>
</protein>
<gene>
    <name evidence="1" type="ORF">I545_5894</name>
</gene>
<dbReference type="AlphaFoldDB" id="X7YT76"/>
<proteinExistence type="predicted"/>
<name>X7YT76_MYCKA</name>
<organism evidence="1 2">
    <name type="scientific">Mycobacterium kansasii 662</name>
    <dbReference type="NCBI Taxonomy" id="1299326"/>
    <lineage>
        <taxon>Bacteria</taxon>
        <taxon>Bacillati</taxon>
        <taxon>Actinomycetota</taxon>
        <taxon>Actinomycetes</taxon>
        <taxon>Mycobacteriales</taxon>
        <taxon>Mycobacteriaceae</taxon>
        <taxon>Mycobacterium</taxon>
    </lineage>
</organism>